<name>A0A9K3Q5A1_9STRA</name>
<feature type="compositionally biased region" description="Basic and acidic residues" evidence="1">
    <location>
        <begin position="1"/>
        <end position="11"/>
    </location>
</feature>
<dbReference type="EMBL" id="JAGRRH010000006">
    <property type="protein sequence ID" value="KAG7368924.1"/>
    <property type="molecule type" value="Genomic_DNA"/>
</dbReference>
<feature type="compositionally biased region" description="Polar residues" evidence="1">
    <location>
        <begin position="211"/>
        <end position="240"/>
    </location>
</feature>
<gene>
    <name evidence="2" type="ORF">IV203_031667</name>
</gene>
<reference evidence="2" key="1">
    <citation type="journal article" date="2021" name="Sci. Rep.">
        <title>Diploid genomic architecture of Nitzschia inconspicua, an elite biomass production diatom.</title>
        <authorList>
            <person name="Oliver A."/>
            <person name="Podell S."/>
            <person name="Pinowska A."/>
            <person name="Traller J.C."/>
            <person name="Smith S.R."/>
            <person name="McClure R."/>
            <person name="Beliaev A."/>
            <person name="Bohutskyi P."/>
            <person name="Hill E.A."/>
            <person name="Rabines A."/>
            <person name="Zheng H."/>
            <person name="Allen L.Z."/>
            <person name="Kuo A."/>
            <person name="Grigoriev I.V."/>
            <person name="Allen A.E."/>
            <person name="Hazlebeck D."/>
            <person name="Allen E.E."/>
        </authorList>
    </citation>
    <scope>NUCLEOTIDE SEQUENCE</scope>
    <source>
        <strain evidence="2">Hildebrandi</strain>
    </source>
</reference>
<accession>A0A9K3Q5A1</accession>
<proteinExistence type="predicted"/>
<evidence type="ECO:0000256" key="1">
    <source>
        <dbReference type="SAM" id="MobiDB-lite"/>
    </source>
</evidence>
<dbReference type="AlphaFoldDB" id="A0A9K3Q5A1"/>
<reference evidence="2" key="2">
    <citation type="submission" date="2021-04" db="EMBL/GenBank/DDBJ databases">
        <authorList>
            <person name="Podell S."/>
        </authorList>
    </citation>
    <scope>NUCLEOTIDE SEQUENCE</scope>
    <source>
        <strain evidence="2">Hildebrandi</strain>
    </source>
</reference>
<comment type="caution">
    <text evidence="2">The sequence shown here is derived from an EMBL/GenBank/DDBJ whole genome shotgun (WGS) entry which is preliminary data.</text>
</comment>
<feature type="region of interest" description="Disordered" evidence="1">
    <location>
        <begin position="1"/>
        <end position="38"/>
    </location>
</feature>
<evidence type="ECO:0000313" key="3">
    <source>
        <dbReference type="Proteomes" id="UP000693970"/>
    </source>
</evidence>
<dbReference type="Proteomes" id="UP000693970">
    <property type="component" value="Unassembled WGS sequence"/>
</dbReference>
<sequence length="247" mass="27822">MSSFPHTKDCIKSSARNSDSYDTASKRGASQVSEEEKWTCSEEMYGGTQTVRIFKQSSQNMKFTSPSVENATIAMREVSISVRLPECNSSTVTPHIVPPDGLPQHAGDNPSRDLAAPVSPYTDSPVTQERENFLIFIKILFKILDDAEEPHTKRKAKQIVLECRRKNQQGDPLYHPLMDAVESRLRRFVGEASWRRAHLYLNHYISTRRQARNNQNASHSEANSNVGGSISSYDARQPLTTGDRLPR</sequence>
<keyword evidence="3" id="KW-1185">Reference proteome</keyword>
<feature type="region of interest" description="Disordered" evidence="1">
    <location>
        <begin position="211"/>
        <end position="247"/>
    </location>
</feature>
<feature type="compositionally biased region" description="Polar residues" evidence="1">
    <location>
        <begin position="14"/>
        <end position="32"/>
    </location>
</feature>
<dbReference type="OrthoDB" id="47616at2759"/>
<organism evidence="2 3">
    <name type="scientific">Nitzschia inconspicua</name>
    <dbReference type="NCBI Taxonomy" id="303405"/>
    <lineage>
        <taxon>Eukaryota</taxon>
        <taxon>Sar</taxon>
        <taxon>Stramenopiles</taxon>
        <taxon>Ochrophyta</taxon>
        <taxon>Bacillariophyta</taxon>
        <taxon>Bacillariophyceae</taxon>
        <taxon>Bacillariophycidae</taxon>
        <taxon>Bacillariales</taxon>
        <taxon>Bacillariaceae</taxon>
        <taxon>Nitzschia</taxon>
    </lineage>
</organism>
<protein>
    <submittedName>
        <fullName evidence="2">Uncharacterized protein</fullName>
    </submittedName>
</protein>
<evidence type="ECO:0000313" key="2">
    <source>
        <dbReference type="EMBL" id="KAG7368924.1"/>
    </source>
</evidence>